<reference evidence="1 2" key="1">
    <citation type="journal article" date="2021" name="BMC Genomics">
        <title>Datura genome reveals duplications of psychoactive alkaloid biosynthetic genes and high mutation rate following tissue culture.</title>
        <authorList>
            <person name="Rajewski A."/>
            <person name="Carter-House D."/>
            <person name="Stajich J."/>
            <person name="Litt A."/>
        </authorList>
    </citation>
    <scope>NUCLEOTIDE SEQUENCE [LARGE SCALE GENOMIC DNA]</scope>
    <source>
        <strain evidence="1">AR-01</strain>
    </source>
</reference>
<gene>
    <name evidence="1" type="ORF">HAX54_001713</name>
</gene>
<comment type="caution">
    <text evidence="1">The sequence shown here is derived from an EMBL/GenBank/DDBJ whole genome shotgun (WGS) entry which is preliminary data.</text>
</comment>
<sequence length="160" mass="18197">MASGSWGSRWRIDHSNAQVQQGQSSSPKHYYPHQDLHYSVAPSQYMLGLVQPVTPYYVNLNAKCFDPTVRCEYHSNTQGHSTENCWTLKRTIENLINGKTIVIHNEETVTNNPPPAHNNAHVVGMISDDKEYKQMGGMITTLSSLEKGMSMDINLYERYH</sequence>
<dbReference type="Proteomes" id="UP000823775">
    <property type="component" value="Unassembled WGS sequence"/>
</dbReference>
<keyword evidence="2" id="KW-1185">Reference proteome</keyword>
<dbReference type="EMBL" id="JACEIK010001069">
    <property type="protein sequence ID" value="MCD7465670.1"/>
    <property type="molecule type" value="Genomic_DNA"/>
</dbReference>
<proteinExistence type="predicted"/>
<evidence type="ECO:0000313" key="1">
    <source>
        <dbReference type="EMBL" id="MCD7465670.1"/>
    </source>
</evidence>
<evidence type="ECO:0000313" key="2">
    <source>
        <dbReference type="Proteomes" id="UP000823775"/>
    </source>
</evidence>
<accession>A0ABS8T407</accession>
<name>A0ABS8T407_DATST</name>
<protein>
    <submittedName>
        <fullName evidence="1">Uncharacterized protein</fullName>
    </submittedName>
</protein>
<dbReference type="PANTHER" id="PTHR32108:SF9">
    <property type="entry name" value="REVERSE TRANSCRIPTASE RNASE H-LIKE DOMAIN-CONTAINING PROTEIN"/>
    <property type="match status" value="1"/>
</dbReference>
<dbReference type="PANTHER" id="PTHR32108">
    <property type="entry name" value="DNA-DIRECTED RNA POLYMERASE SUBUNIT ALPHA"/>
    <property type="match status" value="1"/>
</dbReference>
<organism evidence="1 2">
    <name type="scientific">Datura stramonium</name>
    <name type="common">Jimsonweed</name>
    <name type="synonym">Common thornapple</name>
    <dbReference type="NCBI Taxonomy" id="4076"/>
    <lineage>
        <taxon>Eukaryota</taxon>
        <taxon>Viridiplantae</taxon>
        <taxon>Streptophyta</taxon>
        <taxon>Embryophyta</taxon>
        <taxon>Tracheophyta</taxon>
        <taxon>Spermatophyta</taxon>
        <taxon>Magnoliopsida</taxon>
        <taxon>eudicotyledons</taxon>
        <taxon>Gunneridae</taxon>
        <taxon>Pentapetalae</taxon>
        <taxon>asterids</taxon>
        <taxon>lamiids</taxon>
        <taxon>Solanales</taxon>
        <taxon>Solanaceae</taxon>
        <taxon>Solanoideae</taxon>
        <taxon>Datureae</taxon>
        <taxon>Datura</taxon>
    </lineage>
</organism>